<keyword evidence="2" id="KW-1185">Reference proteome</keyword>
<gene>
    <name evidence="1" type="ORF">WMO63_22965</name>
</gene>
<comment type="caution">
    <text evidence="1">The sequence shown here is derived from an EMBL/GenBank/DDBJ whole genome shotgun (WGS) entry which is preliminary data.</text>
</comment>
<accession>A0ABV1F5A3</accession>
<sequence>MNKKKSRQLIGLTTFIYTSKMEEQEMNSVNPEVVQFFYRSAIANLPEKKREIYQYIESKEVELEEMAINEKQFMELMVGKSPFKEASEYFSLSMPAIKEIMDEAQAEIDLMIMARINQMRWIDYTKSDRSFQKNKKRVFVFVS</sequence>
<organism evidence="1 2">
    <name type="scientific">Niallia hominis</name>
    <dbReference type="NCBI Taxonomy" id="3133173"/>
    <lineage>
        <taxon>Bacteria</taxon>
        <taxon>Bacillati</taxon>
        <taxon>Bacillota</taxon>
        <taxon>Bacilli</taxon>
        <taxon>Bacillales</taxon>
        <taxon>Bacillaceae</taxon>
        <taxon>Niallia</taxon>
    </lineage>
</organism>
<name>A0ABV1F5A3_9BACI</name>
<reference evidence="1 2" key="1">
    <citation type="submission" date="2024-03" db="EMBL/GenBank/DDBJ databases">
        <title>Human intestinal bacterial collection.</title>
        <authorList>
            <person name="Pauvert C."/>
            <person name="Hitch T.C.A."/>
            <person name="Clavel T."/>
        </authorList>
    </citation>
    <scope>NUCLEOTIDE SEQUENCE [LARGE SCALE GENOMIC DNA]</scope>
    <source>
        <strain evidence="1 2">CLA-SR-H024</strain>
    </source>
</reference>
<dbReference type="EMBL" id="JBBMFN010000113">
    <property type="protein sequence ID" value="MEQ2468517.1"/>
    <property type="molecule type" value="Genomic_DNA"/>
</dbReference>
<evidence type="ECO:0000313" key="1">
    <source>
        <dbReference type="EMBL" id="MEQ2468517.1"/>
    </source>
</evidence>
<dbReference type="Proteomes" id="UP001465426">
    <property type="component" value="Unassembled WGS sequence"/>
</dbReference>
<evidence type="ECO:0000313" key="2">
    <source>
        <dbReference type="Proteomes" id="UP001465426"/>
    </source>
</evidence>
<protein>
    <submittedName>
        <fullName evidence="1">Uncharacterized protein</fullName>
    </submittedName>
</protein>
<proteinExistence type="predicted"/>